<sequence length="89" mass="9660">MSARTEPRSKTSPSIIFFIEFSSLCELRGLWIGELRDPPELSALAHCGLGTAGCESSSEMLKLFANNIIRPTPPLAISRDSRGAALGRR</sequence>
<dbReference type="AlphaFoldDB" id="A0A4C1X2S2"/>
<dbReference type="Proteomes" id="UP000299102">
    <property type="component" value="Unassembled WGS sequence"/>
</dbReference>
<dbReference type="EMBL" id="BGZK01000716">
    <property type="protein sequence ID" value="GBP57420.1"/>
    <property type="molecule type" value="Genomic_DNA"/>
</dbReference>
<name>A0A4C1X2S2_EUMVA</name>
<comment type="caution">
    <text evidence="1">The sequence shown here is derived from an EMBL/GenBank/DDBJ whole genome shotgun (WGS) entry which is preliminary data.</text>
</comment>
<evidence type="ECO:0000313" key="1">
    <source>
        <dbReference type="EMBL" id="GBP57420.1"/>
    </source>
</evidence>
<reference evidence="1 2" key="1">
    <citation type="journal article" date="2019" name="Commun. Biol.">
        <title>The bagworm genome reveals a unique fibroin gene that provides high tensile strength.</title>
        <authorList>
            <person name="Kono N."/>
            <person name="Nakamura H."/>
            <person name="Ohtoshi R."/>
            <person name="Tomita M."/>
            <person name="Numata K."/>
            <person name="Arakawa K."/>
        </authorList>
    </citation>
    <scope>NUCLEOTIDE SEQUENCE [LARGE SCALE GENOMIC DNA]</scope>
</reference>
<keyword evidence="2" id="KW-1185">Reference proteome</keyword>
<organism evidence="1 2">
    <name type="scientific">Eumeta variegata</name>
    <name type="common">Bagworm moth</name>
    <name type="synonym">Eumeta japonica</name>
    <dbReference type="NCBI Taxonomy" id="151549"/>
    <lineage>
        <taxon>Eukaryota</taxon>
        <taxon>Metazoa</taxon>
        <taxon>Ecdysozoa</taxon>
        <taxon>Arthropoda</taxon>
        <taxon>Hexapoda</taxon>
        <taxon>Insecta</taxon>
        <taxon>Pterygota</taxon>
        <taxon>Neoptera</taxon>
        <taxon>Endopterygota</taxon>
        <taxon>Lepidoptera</taxon>
        <taxon>Glossata</taxon>
        <taxon>Ditrysia</taxon>
        <taxon>Tineoidea</taxon>
        <taxon>Psychidae</taxon>
        <taxon>Oiketicinae</taxon>
        <taxon>Eumeta</taxon>
    </lineage>
</organism>
<accession>A0A4C1X2S2</accession>
<protein>
    <submittedName>
        <fullName evidence="1">Uncharacterized protein</fullName>
    </submittedName>
</protein>
<proteinExistence type="predicted"/>
<gene>
    <name evidence="1" type="ORF">EVAR_41313_1</name>
</gene>
<evidence type="ECO:0000313" key="2">
    <source>
        <dbReference type="Proteomes" id="UP000299102"/>
    </source>
</evidence>